<evidence type="ECO:0000256" key="5">
    <source>
        <dbReference type="ARBA" id="ARBA00022694"/>
    </source>
</evidence>
<proteinExistence type="inferred from homology"/>
<dbReference type="GeneTree" id="ENSGT00940000153766"/>
<feature type="domain" description="DTW" evidence="12">
    <location>
        <begin position="52"/>
        <end position="268"/>
    </location>
</feature>
<keyword evidence="3" id="KW-0808">Transferase</keyword>
<dbReference type="GO" id="GO:0006400">
    <property type="term" value="P:tRNA modification"/>
    <property type="evidence" value="ECO:0007669"/>
    <property type="project" value="TreeGrafter"/>
</dbReference>
<evidence type="ECO:0000256" key="7">
    <source>
        <dbReference type="ARBA" id="ARBA00037050"/>
    </source>
</evidence>
<accession>A0A8C4QEH9</accession>
<evidence type="ECO:0000256" key="4">
    <source>
        <dbReference type="ARBA" id="ARBA00022691"/>
    </source>
</evidence>
<dbReference type="Ensembl" id="ENSEBUT00000014383.1">
    <property type="protein sequence ID" value="ENSEBUP00000013808.1"/>
    <property type="gene ID" value="ENSEBUG00000008701.1"/>
</dbReference>
<evidence type="ECO:0000256" key="6">
    <source>
        <dbReference type="ARBA" id="ARBA00023242"/>
    </source>
</evidence>
<comment type="similarity">
    <text evidence="8">Belongs to the TDD superfamily. DTWD1 family.</text>
</comment>
<organism evidence="13 14">
    <name type="scientific">Eptatretus burgeri</name>
    <name type="common">Inshore hagfish</name>
    <dbReference type="NCBI Taxonomy" id="7764"/>
    <lineage>
        <taxon>Eukaryota</taxon>
        <taxon>Metazoa</taxon>
        <taxon>Chordata</taxon>
        <taxon>Craniata</taxon>
        <taxon>Vertebrata</taxon>
        <taxon>Cyclostomata</taxon>
        <taxon>Myxini</taxon>
        <taxon>Myxiniformes</taxon>
        <taxon>Myxinidae</taxon>
        <taxon>Eptatretinae</taxon>
        <taxon>Eptatretus</taxon>
    </lineage>
</organism>
<dbReference type="SMART" id="SM01144">
    <property type="entry name" value="DTW"/>
    <property type="match status" value="1"/>
</dbReference>
<evidence type="ECO:0000256" key="1">
    <source>
        <dbReference type="ARBA" id="ARBA00004123"/>
    </source>
</evidence>
<dbReference type="Pfam" id="PF03942">
    <property type="entry name" value="DTW"/>
    <property type="match status" value="1"/>
</dbReference>
<protein>
    <recommendedName>
        <fullName evidence="9">tRNA-uridine aminocarboxypropyltransferase 1</fullName>
        <ecNumber evidence="2">2.5.1.25</ecNumber>
    </recommendedName>
    <alternativeName>
        <fullName evidence="10">DTW domain-containing protein 1</fullName>
    </alternativeName>
</protein>
<evidence type="ECO:0000313" key="13">
    <source>
        <dbReference type="Ensembl" id="ENSEBUP00000013808.1"/>
    </source>
</evidence>
<evidence type="ECO:0000256" key="2">
    <source>
        <dbReference type="ARBA" id="ARBA00012386"/>
    </source>
</evidence>
<keyword evidence="14" id="KW-1185">Reference proteome</keyword>
<dbReference type="PANTHER" id="PTHR15627:SF8">
    <property type="entry name" value="TRNA-URIDINE AMINOCARBOXYPROPYLTRANSFERASE 1"/>
    <property type="match status" value="1"/>
</dbReference>
<keyword evidence="6" id="KW-0539">Nucleus</keyword>
<dbReference type="EC" id="2.5.1.25" evidence="2"/>
<dbReference type="AlphaFoldDB" id="A0A8C4QEH9"/>
<sequence>SGQPIPVFVDRQNLSKLYIYSDYDVLNLSCQDALEERRAAGRSRCPRCRASRMFYCYSCHVLVHDLEPQRVPRVQLPLKVDIIKHPNETDGKSTAVHAKILAPDDVTIYTYPSIPDFYKPNKVLLVFPQPGSLTLEKLMENQRRARLGLPPIGSSEHSTEEHAAKRLKCLHGSKPIAVFIDCTWNQTNKIILDERLQGLQCVELRKHETHFWRRQKGKPSTYLATIEALYYFLEEYDQLVLGRPPTGCYDNLLFFYSYMYGLVHSAKAEKL</sequence>
<evidence type="ECO:0000256" key="10">
    <source>
        <dbReference type="ARBA" id="ARBA00042508"/>
    </source>
</evidence>
<dbReference type="InterPro" id="IPR051521">
    <property type="entry name" value="tRNA_Mod/Golgi_Maint"/>
</dbReference>
<evidence type="ECO:0000256" key="8">
    <source>
        <dbReference type="ARBA" id="ARBA00038290"/>
    </source>
</evidence>
<name>A0A8C4QEH9_EPTBU</name>
<dbReference type="OMA" id="VNAWGLN"/>
<dbReference type="GO" id="GO:0005634">
    <property type="term" value="C:nucleus"/>
    <property type="evidence" value="ECO:0007669"/>
    <property type="project" value="UniProtKB-SubCell"/>
</dbReference>
<reference evidence="13" key="1">
    <citation type="submission" date="2025-08" db="UniProtKB">
        <authorList>
            <consortium name="Ensembl"/>
        </authorList>
    </citation>
    <scope>IDENTIFICATION</scope>
</reference>
<reference evidence="13" key="2">
    <citation type="submission" date="2025-09" db="UniProtKB">
        <authorList>
            <consortium name="Ensembl"/>
        </authorList>
    </citation>
    <scope>IDENTIFICATION</scope>
</reference>
<dbReference type="InterPro" id="IPR005636">
    <property type="entry name" value="DTW"/>
</dbReference>
<dbReference type="GO" id="GO:0016432">
    <property type="term" value="F:tRNA-uridine aminocarboxypropyltransferase activity"/>
    <property type="evidence" value="ECO:0007669"/>
    <property type="project" value="UniProtKB-EC"/>
</dbReference>
<keyword evidence="4" id="KW-0949">S-adenosyl-L-methionine</keyword>
<evidence type="ECO:0000256" key="9">
    <source>
        <dbReference type="ARBA" id="ARBA00039242"/>
    </source>
</evidence>
<evidence type="ECO:0000313" key="14">
    <source>
        <dbReference type="Proteomes" id="UP000694388"/>
    </source>
</evidence>
<keyword evidence="5" id="KW-0819">tRNA processing</keyword>
<comment type="function">
    <text evidence="7">Catalyzes the formation of 3-(3-amino-3-carboxypropyl)uridine (acp3U) at position 20 in the D-loop of several cytoplasmic tRNAs (acp3U(20)).</text>
</comment>
<dbReference type="Proteomes" id="UP000694388">
    <property type="component" value="Unplaced"/>
</dbReference>
<evidence type="ECO:0000256" key="11">
    <source>
        <dbReference type="ARBA" id="ARBA00048718"/>
    </source>
</evidence>
<comment type="catalytic activity">
    <reaction evidence="11">
        <text>a uridine in tRNA + S-adenosyl-L-methionine = a 3-[(3S)-3-amino-3-carboxypropyl]uridine in tRNA + S-methyl-5'-thioadenosine + H(+)</text>
        <dbReference type="Rhea" id="RHEA:62432"/>
        <dbReference type="Rhea" id="RHEA-COMP:13339"/>
        <dbReference type="Rhea" id="RHEA-COMP:16092"/>
        <dbReference type="ChEBI" id="CHEBI:15378"/>
        <dbReference type="ChEBI" id="CHEBI:17509"/>
        <dbReference type="ChEBI" id="CHEBI:59789"/>
        <dbReference type="ChEBI" id="CHEBI:65315"/>
        <dbReference type="ChEBI" id="CHEBI:82930"/>
        <dbReference type="EC" id="2.5.1.25"/>
    </reaction>
</comment>
<comment type="subcellular location">
    <subcellularLocation>
        <location evidence="1">Nucleus</location>
    </subcellularLocation>
</comment>
<dbReference type="PANTHER" id="PTHR15627">
    <property type="entry name" value="NATURAL KILLER CELL-SPECIFIC ANTIGEN KLIP1"/>
    <property type="match status" value="1"/>
</dbReference>
<evidence type="ECO:0000256" key="3">
    <source>
        <dbReference type="ARBA" id="ARBA00022679"/>
    </source>
</evidence>
<evidence type="ECO:0000259" key="12">
    <source>
        <dbReference type="SMART" id="SM01144"/>
    </source>
</evidence>